<sequence>MSEEDLQEKALGSARLFSEWEGPSWMRAAVLHQHIGSRAMGDMVIETFAPNPDKGKVEQTGAEREEGGGARPLENQQTGGTLLRALQMRALQRAVPMAQRWLQTRPRSSFQTRSPSSVETPSVEIVHGIMHLYKTNKMTSLTEDVRRSAMLCILTVPLHHDQPRPHEVCGTFL</sequence>
<feature type="region of interest" description="Disordered" evidence="1">
    <location>
        <begin position="50"/>
        <end position="76"/>
    </location>
</feature>
<dbReference type="Proteomes" id="UP001356427">
    <property type="component" value="Unassembled WGS sequence"/>
</dbReference>
<evidence type="ECO:0000313" key="3">
    <source>
        <dbReference type="Proteomes" id="UP001356427"/>
    </source>
</evidence>
<dbReference type="AlphaFoldDB" id="A0AAN8R6V4"/>
<accession>A0AAN8R6V4</accession>
<evidence type="ECO:0000313" key="2">
    <source>
        <dbReference type="EMBL" id="KAK6315727.1"/>
    </source>
</evidence>
<feature type="compositionally biased region" description="Basic and acidic residues" evidence="1">
    <location>
        <begin position="53"/>
        <end position="68"/>
    </location>
</feature>
<gene>
    <name evidence="2" type="ORF">J4Q44_G00132510</name>
</gene>
<keyword evidence="3" id="KW-1185">Reference proteome</keyword>
<proteinExistence type="predicted"/>
<protein>
    <submittedName>
        <fullName evidence="2">Uncharacterized protein</fullName>
    </submittedName>
</protein>
<name>A0AAN8R6V4_9TELE</name>
<organism evidence="2 3">
    <name type="scientific">Coregonus suidteri</name>
    <dbReference type="NCBI Taxonomy" id="861788"/>
    <lineage>
        <taxon>Eukaryota</taxon>
        <taxon>Metazoa</taxon>
        <taxon>Chordata</taxon>
        <taxon>Craniata</taxon>
        <taxon>Vertebrata</taxon>
        <taxon>Euteleostomi</taxon>
        <taxon>Actinopterygii</taxon>
        <taxon>Neopterygii</taxon>
        <taxon>Teleostei</taxon>
        <taxon>Protacanthopterygii</taxon>
        <taxon>Salmoniformes</taxon>
        <taxon>Salmonidae</taxon>
        <taxon>Coregoninae</taxon>
        <taxon>Coregonus</taxon>
    </lineage>
</organism>
<evidence type="ECO:0000256" key="1">
    <source>
        <dbReference type="SAM" id="MobiDB-lite"/>
    </source>
</evidence>
<comment type="caution">
    <text evidence="2">The sequence shown here is derived from an EMBL/GenBank/DDBJ whole genome shotgun (WGS) entry which is preliminary data.</text>
</comment>
<dbReference type="EMBL" id="JAGTTL010000011">
    <property type="protein sequence ID" value="KAK6315727.1"/>
    <property type="molecule type" value="Genomic_DNA"/>
</dbReference>
<reference evidence="2 3" key="1">
    <citation type="submission" date="2021-04" db="EMBL/GenBank/DDBJ databases">
        <authorList>
            <person name="De Guttry C."/>
            <person name="Zahm M."/>
            <person name="Klopp C."/>
            <person name="Cabau C."/>
            <person name="Louis A."/>
            <person name="Berthelot C."/>
            <person name="Parey E."/>
            <person name="Roest Crollius H."/>
            <person name="Montfort J."/>
            <person name="Robinson-Rechavi M."/>
            <person name="Bucao C."/>
            <person name="Bouchez O."/>
            <person name="Gislard M."/>
            <person name="Lluch J."/>
            <person name="Milhes M."/>
            <person name="Lampietro C."/>
            <person name="Lopez Roques C."/>
            <person name="Donnadieu C."/>
            <person name="Braasch I."/>
            <person name="Desvignes T."/>
            <person name="Postlethwait J."/>
            <person name="Bobe J."/>
            <person name="Wedekind C."/>
            <person name="Guiguen Y."/>
        </authorList>
    </citation>
    <scope>NUCLEOTIDE SEQUENCE [LARGE SCALE GENOMIC DNA]</scope>
    <source>
        <strain evidence="2">Cs_M1</strain>
        <tissue evidence="2">Blood</tissue>
    </source>
</reference>